<protein>
    <submittedName>
        <fullName evidence="2">Low temperature requirement protein A</fullName>
    </submittedName>
</protein>
<keyword evidence="1" id="KW-1133">Transmembrane helix</keyword>
<dbReference type="Pfam" id="PF06772">
    <property type="entry name" value="LtrA"/>
    <property type="match status" value="1"/>
</dbReference>
<dbReference type="PANTHER" id="PTHR36840">
    <property type="entry name" value="BLL5714 PROTEIN"/>
    <property type="match status" value="1"/>
</dbReference>
<keyword evidence="3" id="KW-1185">Reference proteome</keyword>
<proteinExistence type="predicted"/>
<evidence type="ECO:0000313" key="2">
    <source>
        <dbReference type="EMBL" id="NML74319.1"/>
    </source>
</evidence>
<feature type="transmembrane region" description="Helical" evidence="1">
    <location>
        <begin position="213"/>
        <end position="234"/>
    </location>
</feature>
<dbReference type="RefSeq" id="WP_169589351.1">
    <property type="nucleotide sequence ID" value="NZ_JABBGK010000001.1"/>
</dbReference>
<evidence type="ECO:0000313" key="3">
    <source>
        <dbReference type="Proteomes" id="UP000541470"/>
    </source>
</evidence>
<feature type="transmembrane region" description="Helical" evidence="1">
    <location>
        <begin position="291"/>
        <end position="309"/>
    </location>
</feature>
<gene>
    <name evidence="2" type="ORF">HHL25_09320</name>
</gene>
<feature type="transmembrane region" description="Helical" evidence="1">
    <location>
        <begin position="189"/>
        <end position="207"/>
    </location>
</feature>
<keyword evidence="1" id="KW-0472">Membrane</keyword>
<feature type="transmembrane region" description="Helical" evidence="1">
    <location>
        <begin position="74"/>
        <end position="93"/>
    </location>
</feature>
<evidence type="ECO:0000256" key="1">
    <source>
        <dbReference type="SAM" id="Phobius"/>
    </source>
</evidence>
<feature type="transmembrane region" description="Helical" evidence="1">
    <location>
        <begin position="344"/>
        <end position="366"/>
    </location>
</feature>
<sequence length="375" mass="40130">MHDAPKQEFRAQTIELFFDLVFVFVITRLTHLVEHVHATLEYLHALAVLMLVWWMYGGFIWLTNHAHTPKAMRAVLVAAMAGFMVLALSAPVGEGGDPLVFGFAYLFIVILHFAAFVARGGRPAAIAMLRIVPFNMAAALLVIAAGLIEAEWRWVLLLAPAALYALVAVMNTGEGFALDPVHFVERHGLLLIIVLGETIIAIGNGLADRALDVATILRLVLAVALIAALWWSYFDADDQRAEHRMQQADNRRRTRIALFGYTMGHLAMVAGLILVAAGLKAAVAYGGEGEAGHGAEFLLLIGAGGYLLADAAFRRISAIGPVAVRLVVGVLLAGLAFAHLPLHGAGLIGLTLGVLVLLLVIEGLVFPRTAQAPAA</sequence>
<dbReference type="Proteomes" id="UP000541470">
    <property type="component" value="Unassembled WGS sequence"/>
</dbReference>
<feature type="transmembrane region" description="Helical" evidence="1">
    <location>
        <begin position="125"/>
        <end position="148"/>
    </location>
</feature>
<feature type="transmembrane region" description="Helical" evidence="1">
    <location>
        <begin position="255"/>
        <end position="279"/>
    </location>
</feature>
<feature type="transmembrane region" description="Helical" evidence="1">
    <location>
        <begin position="42"/>
        <end position="62"/>
    </location>
</feature>
<feature type="transmembrane region" description="Helical" evidence="1">
    <location>
        <begin position="99"/>
        <end position="118"/>
    </location>
</feature>
<reference evidence="2 3" key="1">
    <citation type="submission" date="2020-04" db="EMBL/GenBank/DDBJ databases">
        <title>Rhizobium sp. S-51 isolated from soil.</title>
        <authorList>
            <person name="Dahal R.H."/>
        </authorList>
    </citation>
    <scope>NUCLEOTIDE SEQUENCE [LARGE SCALE GENOMIC DNA]</scope>
    <source>
        <strain evidence="2 3">S-51</strain>
    </source>
</reference>
<dbReference type="PANTHER" id="PTHR36840:SF1">
    <property type="entry name" value="BLL5714 PROTEIN"/>
    <property type="match status" value="1"/>
</dbReference>
<feature type="transmembrane region" description="Helical" evidence="1">
    <location>
        <begin position="154"/>
        <end position="177"/>
    </location>
</feature>
<organism evidence="2 3">
    <name type="scientific">Rhizobium terricola</name>
    <dbReference type="NCBI Taxonomy" id="2728849"/>
    <lineage>
        <taxon>Bacteria</taxon>
        <taxon>Pseudomonadati</taxon>
        <taxon>Pseudomonadota</taxon>
        <taxon>Alphaproteobacteria</taxon>
        <taxon>Hyphomicrobiales</taxon>
        <taxon>Rhizobiaceae</taxon>
        <taxon>Rhizobium/Agrobacterium group</taxon>
        <taxon>Rhizobium</taxon>
    </lineage>
</organism>
<accession>A0A7Y0AVP1</accession>
<dbReference type="EMBL" id="JABBGK010000001">
    <property type="protein sequence ID" value="NML74319.1"/>
    <property type="molecule type" value="Genomic_DNA"/>
</dbReference>
<dbReference type="InterPro" id="IPR010640">
    <property type="entry name" value="Low_temperature_requirement_A"/>
</dbReference>
<feature type="transmembrane region" description="Helical" evidence="1">
    <location>
        <begin position="316"/>
        <end position="338"/>
    </location>
</feature>
<name>A0A7Y0AVP1_9HYPH</name>
<comment type="caution">
    <text evidence="2">The sequence shown here is derived from an EMBL/GenBank/DDBJ whole genome shotgun (WGS) entry which is preliminary data.</text>
</comment>
<feature type="transmembrane region" description="Helical" evidence="1">
    <location>
        <begin position="12"/>
        <end position="30"/>
    </location>
</feature>
<dbReference type="AlphaFoldDB" id="A0A7Y0AVP1"/>
<keyword evidence="1" id="KW-0812">Transmembrane</keyword>